<dbReference type="PATRIC" id="fig|1280948.3.peg.2016"/>
<dbReference type="STRING" id="1280948.HY36_17465"/>
<comment type="caution">
    <text evidence="3">The sequence shown here is derived from an EMBL/GenBank/DDBJ whole genome shotgun (WGS) entry which is preliminary data.</text>
</comment>
<name>A0A059E0Z6_9PROT</name>
<evidence type="ECO:0000313" key="4">
    <source>
        <dbReference type="Proteomes" id="UP000024547"/>
    </source>
</evidence>
<evidence type="ECO:0000256" key="1">
    <source>
        <dbReference type="SAM" id="MobiDB-lite"/>
    </source>
</evidence>
<feature type="domain" description="Microcin J25-processing protein McjB C-terminal" evidence="2">
    <location>
        <begin position="148"/>
        <end position="256"/>
    </location>
</feature>
<dbReference type="eggNOG" id="ENOG5033GCR">
    <property type="taxonomic scope" value="Bacteria"/>
</dbReference>
<protein>
    <recommendedName>
        <fullName evidence="2">Microcin J25-processing protein McjB C-terminal domain-containing protein</fullName>
    </recommendedName>
</protein>
<dbReference type="Proteomes" id="UP000024547">
    <property type="component" value="Unassembled WGS sequence"/>
</dbReference>
<evidence type="ECO:0000313" key="3">
    <source>
        <dbReference type="EMBL" id="KCZ60681.1"/>
    </source>
</evidence>
<sequence>MKPAEAAPDGSGGIQAMPPDCLPPPRPSSRFAYGLRPDLHVCQLDSTTIFLDIEADRYFALTGGPAETFWRLYTAKNLAPAGSGSSHAASQELADLDLVRHTSGPHAWHRPDLRPPPIGSAYDGSRFQHGAGHLNRTACLSAYLDCLRLRHWHSFRHAVAKARRWKARQTSRENLLYEAIDQSRALHRLTPFLFTRHDACLFRSLFLVRYLHAVGIPADWEFGVRCAPFCAHCWVEYDGIVLNDHQETVLAYRKILSI</sequence>
<dbReference type="AlphaFoldDB" id="A0A059E0Z6"/>
<proteinExistence type="predicted"/>
<dbReference type="InterPro" id="IPR032708">
    <property type="entry name" value="McjB_C"/>
</dbReference>
<evidence type="ECO:0000259" key="2">
    <source>
        <dbReference type="Pfam" id="PF13471"/>
    </source>
</evidence>
<accession>A0A059E0Z6</accession>
<dbReference type="InterPro" id="IPR053521">
    <property type="entry name" value="McjB-like"/>
</dbReference>
<keyword evidence="4" id="KW-1185">Reference proteome</keyword>
<dbReference type="OrthoDB" id="119963at2"/>
<gene>
    <name evidence="3" type="ORF">HY36_17465</name>
</gene>
<organism evidence="3 4">
    <name type="scientific">Hyphomonas atlantica</name>
    <dbReference type="NCBI Taxonomy" id="1280948"/>
    <lineage>
        <taxon>Bacteria</taxon>
        <taxon>Pseudomonadati</taxon>
        <taxon>Pseudomonadota</taxon>
        <taxon>Alphaproteobacteria</taxon>
        <taxon>Hyphomonadales</taxon>
        <taxon>Hyphomonadaceae</taxon>
        <taxon>Hyphomonas</taxon>
    </lineage>
</organism>
<dbReference type="Pfam" id="PF13471">
    <property type="entry name" value="Transglut_core3"/>
    <property type="match status" value="1"/>
</dbReference>
<dbReference type="MEROPS" id="C96.001"/>
<reference evidence="3 4" key="1">
    <citation type="journal article" date="2014" name="Antonie Van Leeuwenhoek">
        <title>Hyphomonas beringensis sp. nov. and Hyphomonas chukchiensis sp. nov., isolated from surface seawater of the Bering Sea and Chukchi Sea.</title>
        <authorList>
            <person name="Li C."/>
            <person name="Lai Q."/>
            <person name="Li G."/>
            <person name="Dong C."/>
            <person name="Wang J."/>
            <person name="Liao Y."/>
            <person name="Shao Z."/>
        </authorList>
    </citation>
    <scope>NUCLEOTIDE SEQUENCE [LARGE SCALE GENOMIC DNA]</scope>
    <source>
        <strain evidence="3 4">22II1-22F38</strain>
    </source>
</reference>
<feature type="region of interest" description="Disordered" evidence="1">
    <location>
        <begin position="1"/>
        <end position="29"/>
    </location>
</feature>
<dbReference type="EMBL" id="AWFH01000021">
    <property type="protein sequence ID" value="KCZ60681.1"/>
    <property type="molecule type" value="Genomic_DNA"/>
</dbReference>
<dbReference type="NCBIfam" id="NF033537">
    <property type="entry name" value="lasso_biosyn_B2"/>
    <property type="match status" value="1"/>
</dbReference>
<dbReference type="RefSeq" id="WP_035551994.1">
    <property type="nucleotide sequence ID" value="NZ_AWFH01000021.1"/>
</dbReference>